<proteinExistence type="predicted"/>
<keyword evidence="1" id="KW-1133">Transmembrane helix</keyword>
<organism evidence="2">
    <name type="scientific">Cacopsylla melanoneura</name>
    <dbReference type="NCBI Taxonomy" id="428564"/>
    <lineage>
        <taxon>Eukaryota</taxon>
        <taxon>Metazoa</taxon>
        <taxon>Ecdysozoa</taxon>
        <taxon>Arthropoda</taxon>
        <taxon>Hexapoda</taxon>
        <taxon>Insecta</taxon>
        <taxon>Pterygota</taxon>
        <taxon>Neoptera</taxon>
        <taxon>Paraneoptera</taxon>
        <taxon>Hemiptera</taxon>
        <taxon>Sternorrhyncha</taxon>
        <taxon>Psylloidea</taxon>
        <taxon>Psyllidae</taxon>
        <taxon>Psyllinae</taxon>
        <taxon>Cacopsylla</taxon>
    </lineage>
</organism>
<dbReference type="AlphaFoldDB" id="A0A8D8VUX7"/>
<evidence type="ECO:0000313" key="2">
    <source>
        <dbReference type="EMBL" id="CAG6636692.1"/>
    </source>
</evidence>
<keyword evidence="1" id="KW-0472">Membrane</keyword>
<dbReference type="EMBL" id="HBUF01095271">
    <property type="protein sequence ID" value="CAG6636692.1"/>
    <property type="molecule type" value="Transcribed_RNA"/>
</dbReference>
<name>A0A8D8VUX7_9HEMI</name>
<reference evidence="2" key="1">
    <citation type="submission" date="2021-05" db="EMBL/GenBank/DDBJ databases">
        <authorList>
            <person name="Alioto T."/>
            <person name="Alioto T."/>
            <person name="Gomez Garrido J."/>
        </authorList>
    </citation>
    <scope>NUCLEOTIDE SEQUENCE</scope>
</reference>
<dbReference type="EMBL" id="HBUF01095270">
    <property type="protein sequence ID" value="CAG6636690.1"/>
    <property type="molecule type" value="Transcribed_RNA"/>
</dbReference>
<evidence type="ECO:0000256" key="1">
    <source>
        <dbReference type="SAM" id="Phobius"/>
    </source>
</evidence>
<dbReference type="EMBL" id="HBUF01095269">
    <property type="protein sequence ID" value="CAG6636688.1"/>
    <property type="molecule type" value="Transcribed_RNA"/>
</dbReference>
<feature type="transmembrane region" description="Helical" evidence="1">
    <location>
        <begin position="90"/>
        <end position="109"/>
    </location>
</feature>
<protein>
    <submittedName>
        <fullName evidence="2">Uncharacterized protein</fullName>
    </submittedName>
</protein>
<keyword evidence="1" id="KW-0812">Transmembrane</keyword>
<sequence length="124" mass="14390">MRLLTTDLKRNIPQCIMNHLNVICVFLTSSLTLSGDEIFEIDVLGVSWSLRKSRRLKYQRDGLYISSAEAPDFFEESIFFCSFRTAVRKLLIFLLTEFTFALGSSFLRISTNFRYAASRLSLLW</sequence>
<accession>A0A8D8VUX7</accession>
<dbReference type="EMBL" id="HBUF01272608">
    <property type="protein sequence ID" value="CAG6685630.1"/>
    <property type="molecule type" value="Transcribed_RNA"/>
</dbReference>
<dbReference type="EMBL" id="HBUF01272607">
    <property type="protein sequence ID" value="CAG6685627.1"/>
    <property type="molecule type" value="Transcribed_RNA"/>
</dbReference>